<evidence type="ECO:0000259" key="3">
    <source>
        <dbReference type="PROSITE" id="PS51668"/>
    </source>
</evidence>
<reference evidence="4 5" key="1">
    <citation type="journal article" date="2019" name="Int. J. Syst. Evol. Microbiol.">
        <title>The Global Catalogue of Microorganisms (GCM) 10K type strain sequencing project: providing services to taxonomists for standard genome sequencing and annotation.</title>
        <authorList>
            <consortium name="The Broad Institute Genomics Platform"/>
            <consortium name="The Broad Institute Genome Sequencing Center for Infectious Disease"/>
            <person name="Wu L."/>
            <person name="Ma J."/>
        </authorList>
    </citation>
    <scope>NUCLEOTIDE SEQUENCE [LARGE SCALE GENOMIC DNA]</scope>
    <source>
        <strain evidence="4 5">JCM 13002</strain>
    </source>
</reference>
<evidence type="ECO:0000313" key="5">
    <source>
        <dbReference type="Proteomes" id="UP001499987"/>
    </source>
</evidence>
<dbReference type="InterPro" id="IPR023370">
    <property type="entry name" value="TrmO-like_N"/>
</dbReference>
<dbReference type="Pfam" id="PF01980">
    <property type="entry name" value="TrmO_N"/>
    <property type="match status" value="1"/>
</dbReference>
<evidence type="ECO:0000256" key="1">
    <source>
        <dbReference type="ARBA" id="ARBA00022691"/>
    </source>
</evidence>
<comment type="caution">
    <text evidence="4">The sequence shown here is derived from an EMBL/GenBank/DDBJ whole genome shotgun (WGS) entry which is preliminary data.</text>
</comment>
<gene>
    <name evidence="4" type="primary">tsaA</name>
    <name evidence="4" type="ORF">GCM10009663_60980</name>
</gene>
<dbReference type="InterPro" id="IPR023368">
    <property type="entry name" value="UPF0066_cons_site"/>
</dbReference>
<evidence type="ECO:0000313" key="4">
    <source>
        <dbReference type="EMBL" id="GAA1111531.1"/>
    </source>
</evidence>
<dbReference type="RefSeq" id="WP_344626920.1">
    <property type="nucleotide sequence ID" value="NZ_BAAALD010000082.1"/>
</dbReference>
<comment type="similarity">
    <text evidence="2">Belongs to the tRNA methyltransferase O family.</text>
</comment>
<organism evidence="4 5">
    <name type="scientific">Kitasatospora arboriphila</name>
    <dbReference type="NCBI Taxonomy" id="258052"/>
    <lineage>
        <taxon>Bacteria</taxon>
        <taxon>Bacillati</taxon>
        <taxon>Actinomycetota</taxon>
        <taxon>Actinomycetes</taxon>
        <taxon>Kitasatosporales</taxon>
        <taxon>Streptomycetaceae</taxon>
        <taxon>Kitasatospora</taxon>
    </lineage>
</organism>
<feature type="domain" description="TsaA-like" evidence="3">
    <location>
        <begin position="8"/>
        <end position="138"/>
    </location>
</feature>
<dbReference type="CDD" id="cd09281">
    <property type="entry name" value="UPF0066"/>
    <property type="match status" value="1"/>
</dbReference>
<sequence length="138" mass="14769">MADAQFTVRAVGRVESPLRTRAEAPKQGDEGAPGAWLAFEPEVARGLRELAAGQEVLLLTWLDRADRGVLAVHPRGDLARPETGVFATRSPDRPNPIGLHRVTILAVDGLRLRVSGLEALDGTPVLDVKPVLPGSAER</sequence>
<dbReference type="EMBL" id="BAAALD010000082">
    <property type="protein sequence ID" value="GAA1111531.1"/>
    <property type="molecule type" value="Genomic_DNA"/>
</dbReference>
<keyword evidence="5" id="KW-1185">Reference proteome</keyword>
<dbReference type="PANTHER" id="PTHR12818">
    <property type="entry name" value="TRNA (ADENINE(37)-N6)-METHYLTRANSFERASE"/>
    <property type="match status" value="1"/>
</dbReference>
<dbReference type="PROSITE" id="PS51668">
    <property type="entry name" value="TSAA_2"/>
    <property type="match status" value="1"/>
</dbReference>
<dbReference type="Gene3D" id="2.40.30.70">
    <property type="entry name" value="YaeB-like"/>
    <property type="match status" value="1"/>
</dbReference>
<evidence type="ECO:0000256" key="2">
    <source>
        <dbReference type="ARBA" id="ARBA00033753"/>
    </source>
</evidence>
<proteinExistence type="inferred from homology"/>
<dbReference type="Proteomes" id="UP001499987">
    <property type="component" value="Unassembled WGS sequence"/>
</dbReference>
<keyword evidence="1" id="KW-0949">S-adenosyl-L-methionine</keyword>
<dbReference type="PROSITE" id="PS01318">
    <property type="entry name" value="TSAA_1"/>
    <property type="match status" value="1"/>
</dbReference>
<dbReference type="PANTHER" id="PTHR12818:SF0">
    <property type="entry name" value="TRNA (ADENINE(37)-N6)-METHYLTRANSFERASE"/>
    <property type="match status" value="1"/>
</dbReference>
<protein>
    <submittedName>
        <fullName evidence="4">tRNA (N6-threonylcarbamoyladenosine(37)-N6)-methyltransferase TrmO</fullName>
    </submittedName>
</protein>
<dbReference type="NCBIfam" id="TIGR00104">
    <property type="entry name" value="tRNA_TsaA"/>
    <property type="match status" value="1"/>
</dbReference>
<dbReference type="InterPro" id="IPR036414">
    <property type="entry name" value="YaeB_N_sf"/>
</dbReference>
<dbReference type="InterPro" id="IPR036413">
    <property type="entry name" value="YaeB-like_sf"/>
</dbReference>
<accession>A0ABN1U0G9</accession>
<dbReference type="InterPro" id="IPR040372">
    <property type="entry name" value="YaeB-like"/>
</dbReference>
<dbReference type="SUPFAM" id="SSF118196">
    <property type="entry name" value="YaeB-like"/>
    <property type="match status" value="1"/>
</dbReference>
<name>A0ABN1U0G9_9ACTN</name>